<feature type="non-terminal residue" evidence="3">
    <location>
        <position position="1"/>
    </location>
</feature>
<evidence type="ECO:0000256" key="1">
    <source>
        <dbReference type="SAM" id="Coils"/>
    </source>
</evidence>
<evidence type="ECO:0000256" key="2">
    <source>
        <dbReference type="SAM" id="MobiDB-lite"/>
    </source>
</evidence>
<accession>A0A2R5GW27</accession>
<feature type="compositionally biased region" description="Acidic residues" evidence="2">
    <location>
        <begin position="336"/>
        <end position="345"/>
    </location>
</feature>
<dbReference type="InParanoid" id="A0A2R5GW27"/>
<feature type="region of interest" description="Disordered" evidence="2">
    <location>
        <begin position="336"/>
        <end position="385"/>
    </location>
</feature>
<gene>
    <name evidence="3" type="ORF">FCC1311_112632</name>
</gene>
<feature type="coiled-coil region" evidence="1">
    <location>
        <begin position="286"/>
        <end position="313"/>
    </location>
</feature>
<keyword evidence="4" id="KW-1185">Reference proteome</keyword>
<protein>
    <submittedName>
        <fullName evidence="3">Uncharacterized protein</fullName>
    </submittedName>
</protein>
<keyword evidence="1" id="KW-0175">Coiled coil</keyword>
<evidence type="ECO:0000313" key="4">
    <source>
        <dbReference type="Proteomes" id="UP000241890"/>
    </source>
</evidence>
<reference evidence="3 4" key="1">
    <citation type="submission" date="2017-12" db="EMBL/GenBank/DDBJ databases">
        <title>Sequencing, de novo assembly and annotation of complete genome of a new Thraustochytrid species, strain FCC1311.</title>
        <authorList>
            <person name="Sedici K."/>
            <person name="Godart F."/>
            <person name="Aiese Cigliano R."/>
            <person name="Sanseverino W."/>
            <person name="Barakat M."/>
            <person name="Ortet P."/>
            <person name="Marechal E."/>
            <person name="Cagnac O."/>
            <person name="Amato A."/>
        </authorList>
    </citation>
    <scope>NUCLEOTIDE SEQUENCE [LARGE SCALE GENOMIC DNA]</scope>
</reference>
<proteinExistence type="predicted"/>
<dbReference type="Proteomes" id="UP000241890">
    <property type="component" value="Unassembled WGS sequence"/>
</dbReference>
<dbReference type="EMBL" id="BEYU01000264">
    <property type="protein sequence ID" value="GBG35040.1"/>
    <property type="molecule type" value="Genomic_DNA"/>
</dbReference>
<dbReference type="AlphaFoldDB" id="A0A2R5GW27"/>
<organism evidence="3 4">
    <name type="scientific">Hondaea fermentalgiana</name>
    <dbReference type="NCBI Taxonomy" id="2315210"/>
    <lineage>
        <taxon>Eukaryota</taxon>
        <taxon>Sar</taxon>
        <taxon>Stramenopiles</taxon>
        <taxon>Bigyra</taxon>
        <taxon>Labyrinthulomycetes</taxon>
        <taxon>Thraustochytrida</taxon>
        <taxon>Thraustochytriidae</taxon>
        <taxon>Hondaea</taxon>
    </lineage>
</organism>
<sequence length="385" mass="42355">TITVRAFATAVQSFAAEHATVVTLDAIHRRSECCEKGDALLLAHAEPDNPSRIEDIYASPISPSPDETLRHWPCFAVGSDKAPALGVLLAHGLLAFCVEFGMPGVCHPLTALAAWATRAEAWGIPARALLANDAIRESALHQHTDEEGEAPRRSLCSGFMQYLFPDPAGDVQGELERIDATLRRLHAEAAKNEAAKRTLRDSLRRLRDPKTRFNDESMTRDAATTSYNLRLVGHLRASNVLVQQIKFFERTRATLLNSQLAEQMAANISDLRARAGTLRIANPEQLAQELSEIEDVNADMRELNDHMADAMQVSSFAGVDSHEDARLLAEFMAEIEEEGETEDVAQETPRAQHRAAAPKNARVPETRGTARQEPAGEEPVGMHMY</sequence>
<name>A0A2R5GW27_9STRA</name>
<comment type="caution">
    <text evidence="3">The sequence shown here is derived from an EMBL/GenBank/DDBJ whole genome shotgun (WGS) entry which is preliminary data.</text>
</comment>
<evidence type="ECO:0000313" key="3">
    <source>
        <dbReference type="EMBL" id="GBG35040.1"/>
    </source>
</evidence>